<evidence type="ECO:0008006" key="5">
    <source>
        <dbReference type="Google" id="ProtNLM"/>
    </source>
</evidence>
<evidence type="ECO:0000313" key="3">
    <source>
        <dbReference type="EMBL" id="WCZ39064.1"/>
    </source>
</evidence>
<dbReference type="Proteomes" id="UP001218071">
    <property type="component" value="Chromosome"/>
</dbReference>
<gene>
    <name evidence="3" type="ORF">CJEDD_07355</name>
</gene>
<keyword evidence="2" id="KW-0812">Transmembrane</keyword>
<evidence type="ECO:0000256" key="2">
    <source>
        <dbReference type="SAM" id="Phobius"/>
    </source>
</evidence>
<organism evidence="3 4">
    <name type="scientific">Corynebacterium jeddahense</name>
    <dbReference type="NCBI Taxonomy" id="1414719"/>
    <lineage>
        <taxon>Bacteria</taxon>
        <taxon>Bacillati</taxon>
        <taxon>Actinomycetota</taxon>
        <taxon>Actinomycetes</taxon>
        <taxon>Mycobacteriales</taxon>
        <taxon>Corynebacteriaceae</taxon>
        <taxon>Corynebacterium</taxon>
    </lineage>
</organism>
<feature type="transmembrane region" description="Helical" evidence="2">
    <location>
        <begin position="59"/>
        <end position="78"/>
    </location>
</feature>
<accession>A0ABY7UL33</accession>
<evidence type="ECO:0000313" key="4">
    <source>
        <dbReference type="Proteomes" id="UP001218071"/>
    </source>
</evidence>
<keyword evidence="2" id="KW-1133">Transmembrane helix</keyword>
<feature type="compositionally biased region" description="Basic and acidic residues" evidence="1">
    <location>
        <begin position="125"/>
        <end position="137"/>
    </location>
</feature>
<proteinExistence type="predicted"/>
<name>A0ABY7UL33_9CORY</name>
<dbReference type="RefSeq" id="WP_273657460.1">
    <property type="nucleotide sequence ID" value="NZ_CP063194.1"/>
</dbReference>
<feature type="region of interest" description="Disordered" evidence="1">
    <location>
        <begin position="119"/>
        <end position="167"/>
    </location>
</feature>
<keyword evidence="2" id="KW-0472">Membrane</keyword>
<feature type="region of interest" description="Disordered" evidence="1">
    <location>
        <begin position="1"/>
        <end position="29"/>
    </location>
</feature>
<dbReference type="InterPro" id="IPR021449">
    <property type="entry name" value="DUF3099"/>
</dbReference>
<feature type="compositionally biased region" description="Basic and acidic residues" evidence="1">
    <location>
        <begin position="1"/>
        <end position="17"/>
    </location>
</feature>
<dbReference type="EMBL" id="CP063194">
    <property type="protein sequence ID" value="WCZ39064.1"/>
    <property type="molecule type" value="Genomic_DNA"/>
</dbReference>
<dbReference type="Pfam" id="PF11298">
    <property type="entry name" value="DUF3099"/>
    <property type="match status" value="1"/>
</dbReference>
<keyword evidence="4" id="KW-1185">Reference proteome</keyword>
<feature type="compositionally biased region" description="Gly residues" evidence="1">
    <location>
        <begin position="139"/>
        <end position="152"/>
    </location>
</feature>
<feature type="transmembrane region" description="Helical" evidence="2">
    <location>
        <begin position="84"/>
        <end position="105"/>
    </location>
</feature>
<sequence>MSEQGRHPDEGIVDMKPDAGQVPAPAARRHKWRSRSKRALITDASHTAEHNRQSRERQYTILQGLRIPFILLAIFAAWKNYWVLASILFVVSVPLPWIAVVRGNAVGEVRDSRTRNVYKPAAAREQQRMEAQRRRELGGAAGEPGEPGGAGGEHSPVIIDADNHGPH</sequence>
<reference evidence="3 4" key="1">
    <citation type="submission" date="2020-10" db="EMBL/GenBank/DDBJ databases">
        <title>Complete genome sequence of Corynebacterium jeddahense DSM 45997, type strain of Corynebacterium jeddahense.</title>
        <authorList>
            <person name="Busche T."/>
            <person name="Kalinowski J."/>
            <person name="Ruckert C."/>
        </authorList>
    </citation>
    <scope>NUCLEOTIDE SEQUENCE [LARGE SCALE GENOMIC DNA]</scope>
    <source>
        <strain evidence="3 4">DSM 45997</strain>
    </source>
</reference>
<protein>
    <recommendedName>
        <fullName evidence="5">DUF3099 domain-containing protein</fullName>
    </recommendedName>
</protein>
<evidence type="ECO:0000256" key="1">
    <source>
        <dbReference type="SAM" id="MobiDB-lite"/>
    </source>
</evidence>